<accession>A0A5D0CU51</accession>
<dbReference type="EMBL" id="VSDO01000002">
    <property type="protein sequence ID" value="TYA13511.1"/>
    <property type="molecule type" value="Genomic_DNA"/>
</dbReference>
<organism evidence="1 2">
    <name type="scientific">Paenibacillus faecis</name>
    <dbReference type="NCBI Taxonomy" id="862114"/>
    <lineage>
        <taxon>Bacteria</taxon>
        <taxon>Bacillati</taxon>
        <taxon>Bacillota</taxon>
        <taxon>Bacilli</taxon>
        <taxon>Bacillales</taxon>
        <taxon>Paenibacillaceae</taxon>
        <taxon>Paenibacillus</taxon>
    </lineage>
</organism>
<dbReference type="Proteomes" id="UP000325218">
    <property type="component" value="Unassembled WGS sequence"/>
</dbReference>
<evidence type="ECO:0000313" key="2">
    <source>
        <dbReference type="Proteomes" id="UP000325218"/>
    </source>
</evidence>
<dbReference type="AlphaFoldDB" id="A0A5D0CU51"/>
<gene>
    <name evidence="1" type="ORF">FRY98_12740</name>
</gene>
<name>A0A5D0CU51_9BACL</name>
<comment type="caution">
    <text evidence="1">The sequence shown here is derived from an EMBL/GenBank/DDBJ whole genome shotgun (WGS) entry which is preliminary data.</text>
</comment>
<sequence>MKKATTKDVIDTLTYLSKHAQKAYKEILRIIERPDFLFSNDRTLTPLEALTNYRYIHGFTRLLRKGTISLNDVTQSFIFLEAKVEEYLKNIYKDKDFKLIVYGDVGIPGFTLTVTSFYENQDDEGRYELNDLVKWFAENALYNGLHIEEGAAEEVTDESSGNMFKRYYSKIIKT</sequence>
<protein>
    <submittedName>
        <fullName evidence="1">Uncharacterized protein</fullName>
    </submittedName>
</protein>
<dbReference type="RefSeq" id="WP_148452259.1">
    <property type="nucleotide sequence ID" value="NZ_VSDO01000002.1"/>
</dbReference>
<proteinExistence type="predicted"/>
<evidence type="ECO:0000313" key="1">
    <source>
        <dbReference type="EMBL" id="TYA13511.1"/>
    </source>
</evidence>
<dbReference type="OrthoDB" id="2594787at2"/>
<keyword evidence="2" id="KW-1185">Reference proteome</keyword>
<reference evidence="1 2" key="1">
    <citation type="submission" date="2019-08" db="EMBL/GenBank/DDBJ databases">
        <title>Genome sequencing of Paenibacillus faecis DSM 23593(T).</title>
        <authorList>
            <person name="Kook J.-K."/>
            <person name="Park S.-N."/>
            <person name="Lim Y.K."/>
        </authorList>
    </citation>
    <scope>NUCLEOTIDE SEQUENCE [LARGE SCALE GENOMIC DNA]</scope>
    <source>
        <strain evidence="1 2">DSM 23593</strain>
    </source>
</reference>